<dbReference type="GO" id="GO:0005829">
    <property type="term" value="C:cytosol"/>
    <property type="evidence" value="ECO:0007669"/>
    <property type="project" value="TreeGrafter"/>
</dbReference>
<dbReference type="NCBIfam" id="NF002542">
    <property type="entry name" value="PRK02101.1-3"/>
    <property type="match status" value="1"/>
</dbReference>
<proteinExistence type="inferred from homology"/>
<sequence length="259" mass="28972">MLAVISPAKNLDYESELPKPTYSVPRLLDDAQQLVNVCAQLSPAELGSLMSISDKLAGLNAARFAEWEQPFTPANARPAAYAFDGDVYTGLAAEKLDDEALSYGQDHLRILSGLYGVLRPLDLMQPYRLEMGTKLTTERGKNLYEFWGDTITNTLNNDLAAINSDVLINLASNEYFGSVQKKRLNARIVTPVFKDEKNGQYKVISFWAKKARGLMARFVLNERPQQVSDLKAFKASGYRYSEQESSGDQLVFLRAEKDQ</sequence>
<dbReference type="InterPro" id="IPR005583">
    <property type="entry name" value="YaaA"/>
</dbReference>
<dbReference type="OrthoDB" id="9777133at2"/>
<dbReference type="Pfam" id="PF03883">
    <property type="entry name" value="H2O2_YaaD"/>
    <property type="match status" value="1"/>
</dbReference>
<reference evidence="3" key="1">
    <citation type="submission" date="2017-04" db="EMBL/GenBank/DDBJ databases">
        <authorList>
            <person name="Varghese N."/>
            <person name="Submissions S."/>
        </authorList>
    </citation>
    <scope>NUCLEOTIDE SEQUENCE [LARGE SCALE GENOMIC DNA]</scope>
</reference>
<evidence type="ECO:0000313" key="2">
    <source>
        <dbReference type="EMBL" id="SMQ80415.1"/>
    </source>
</evidence>
<dbReference type="RefSeq" id="WP_086435310.1">
    <property type="nucleotide sequence ID" value="NZ_FXWH01000003.1"/>
</dbReference>
<dbReference type="HAMAP" id="MF_00652">
    <property type="entry name" value="UPF0246"/>
    <property type="match status" value="1"/>
</dbReference>
<evidence type="ECO:0000313" key="3">
    <source>
        <dbReference type="Proteomes" id="UP000194450"/>
    </source>
</evidence>
<name>A0A1Y6FY92_9GAMM</name>
<dbReference type="GO" id="GO:0033194">
    <property type="term" value="P:response to hydroperoxide"/>
    <property type="evidence" value="ECO:0007669"/>
    <property type="project" value="TreeGrafter"/>
</dbReference>
<evidence type="ECO:0000256" key="1">
    <source>
        <dbReference type="HAMAP-Rule" id="MF_00652"/>
    </source>
</evidence>
<dbReference type="EMBL" id="FXWH01000003">
    <property type="protein sequence ID" value="SMQ80415.1"/>
    <property type="molecule type" value="Genomic_DNA"/>
</dbReference>
<dbReference type="AlphaFoldDB" id="A0A1Y6FY92"/>
<comment type="similarity">
    <text evidence="1">Belongs to the UPF0246 family.</text>
</comment>
<keyword evidence="3" id="KW-1185">Reference proteome</keyword>
<dbReference type="PANTHER" id="PTHR30283">
    <property type="entry name" value="PEROXIDE STRESS RESPONSE PROTEIN YAAA"/>
    <property type="match status" value="1"/>
</dbReference>
<dbReference type="NCBIfam" id="NF002541">
    <property type="entry name" value="PRK02101.1-1"/>
    <property type="match status" value="1"/>
</dbReference>
<protein>
    <recommendedName>
        <fullName evidence="1">UPF0246 protein SAMN06297229_2176</fullName>
    </recommendedName>
</protein>
<accession>A0A1Y6FY92</accession>
<organism evidence="2 3">
    <name type="scientific">Pseudidiomarina planktonica</name>
    <dbReference type="NCBI Taxonomy" id="1323738"/>
    <lineage>
        <taxon>Bacteria</taxon>
        <taxon>Pseudomonadati</taxon>
        <taxon>Pseudomonadota</taxon>
        <taxon>Gammaproteobacteria</taxon>
        <taxon>Alteromonadales</taxon>
        <taxon>Idiomarinaceae</taxon>
        <taxon>Pseudidiomarina</taxon>
    </lineage>
</organism>
<dbReference type="Proteomes" id="UP000194450">
    <property type="component" value="Unassembled WGS sequence"/>
</dbReference>
<gene>
    <name evidence="2" type="ORF">SAMN06297229_2176</name>
</gene>
<dbReference type="PANTHER" id="PTHR30283:SF4">
    <property type="entry name" value="PEROXIDE STRESS RESISTANCE PROTEIN YAAA"/>
    <property type="match status" value="1"/>
</dbReference>